<dbReference type="Pfam" id="PF02817">
    <property type="entry name" value="E3_binding"/>
    <property type="match status" value="1"/>
</dbReference>
<protein>
    <recommendedName>
        <fullName evidence="5 11">Dihydrolipoyllysine-residue succinyltransferase component of 2-oxoglutarate dehydrogenase complex</fullName>
        <ecNumber evidence="4 11">2.3.1.61</ecNumber>
    </recommendedName>
    <alternativeName>
        <fullName evidence="11">2-oxoglutarate dehydrogenase complex component E2</fullName>
    </alternativeName>
</protein>
<feature type="domain" description="Lipoyl-binding" evidence="13">
    <location>
        <begin position="2"/>
        <end position="77"/>
    </location>
</feature>
<accession>A0ABU4UKB7</accession>
<comment type="pathway">
    <text evidence="2 11">Amino-acid degradation; L-lysine degradation via saccharopine pathway; glutaryl-CoA from L-lysine: step 6/6.</text>
</comment>
<dbReference type="SUPFAM" id="SSF47005">
    <property type="entry name" value="Peripheral subunit-binding domain of 2-oxo acid dehydrogenase complex"/>
    <property type="match status" value="1"/>
</dbReference>
<keyword evidence="8 11" id="KW-0450">Lipoyl</keyword>
<comment type="similarity">
    <text evidence="3 11">Belongs to the 2-oxoacid dehydrogenase family.</text>
</comment>
<dbReference type="GO" id="GO:0004149">
    <property type="term" value="F:dihydrolipoyllysine-residue succinyltransferase activity"/>
    <property type="evidence" value="ECO:0007669"/>
    <property type="project" value="UniProtKB-EC"/>
</dbReference>
<dbReference type="InterPro" id="IPR023213">
    <property type="entry name" value="CAT-like_dom_sf"/>
</dbReference>
<evidence type="ECO:0000256" key="3">
    <source>
        <dbReference type="ARBA" id="ARBA00007317"/>
    </source>
</evidence>
<dbReference type="InterPro" id="IPR011053">
    <property type="entry name" value="Single_hybrid_motif"/>
</dbReference>
<comment type="catalytic activity">
    <reaction evidence="10 11">
        <text>N(6)-[(R)-dihydrolipoyl]-L-lysyl-[protein] + succinyl-CoA = N(6)-[(R)-S(8)-succinyldihydrolipoyl]-L-lysyl-[protein] + CoA</text>
        <dbReference type="Rhea" id="RHEA:15213"/>
        <dbReference type="Rhea" id="RHEA-COMP:10475"/>
        <dbReference type="Rhea" id="RHEA-COMP:20092"/>
        <dbReference type="ChEBI" id="CHEBI:57287"/>
        <dbReference type="ChEBI" id="CHEBI:57292"/>
        <dbReference type="ChEBI" id="CHEBI:83100"/>
        <dbReference type="ChEBI" id="CHEBI:83120"/>
        <dbReference type="EC" id="2.3.1.61"/>
    </reaction>
</comment>
<dbReference type="InterPro" id="IPR000089">
    <property type="entry name" value="Biotin_lipoyl"/>
</dbReference>
<dbReference type="Pfam" id="PF00198">
    <property type="entry name" value="2-oxoacid_dh"/>
    <property type="match status" value="1"/>
</dbReference>
<dbReference type="Gene3D" id="3.30.559.10">
    <property type="entry name" value="Chloramphenicol acetyltransferase-like domain"/>
    <property type="match status" value="1"/>
</dbReference>
<evidence type="ECO:0000256" key="1">
    <source>
        <dbReference type="ARBA" id="ARBA00004052"/>
    </source>
</evidence>
<dbReference type="InterPro" id="IPR050537">
    <property type="entry name" value="2-oxoacid_dehydrogenase"/>
</dbReference>
<organism evidence="15 16">
    <name type="scientific">Methylomonas defluvii</name>
    <dbReference type="NCBI Taxonomy" id="3045149"/>
    <lineage>
        <taxon>Bacteria</taxon>
        <taxon>Pseudomonadati</taxon>
        <taxon>Pseudomonadota</taxon>
        <taxon>Gammaproteobacteria</taxon>
        <taxon>Methylococcales</taxon>
        <taxon>Methylococcaceae</taxon>
        <taxon>Methylomonas</taxon>
    </lineage>
</organism>
<dbReference type="PANTHER" id="PTHR43416">
    <property type="entry name" value="DIHYDROLIPOYLLYSINE-RESIDUE SUCCINYLTRANSFERASE COMPONENT OF 2-OXOGLUTARATE DEHYDROGENASE COMPLEX, MITOCHONDRIAL-RELATED"/>
    <property type="match status" value="1"/>
</dbReference>
<dbReference type="NCBIfam" id="NF004309">
    <property type="entry name" value="PRK05704.1"/>
    <property type="match status" value="1"/>
</dbReference>
<gene>
    <name evidence="15" type="primary">odhB</name>
    <name evidence="15" type="ORF">QLH52_17685</name>
</gene>
<dbReference type="InterPro" id="IPR004167">
    <property type="entry name" value="PSBD"/>
</dbReference>
<dbReference type="Proteomes" id="UP001284537">
    <property type="component" value="Unassembled WGS sequence"/>
</dbReference>
<evidence type="ECO:0000256" key="10">
    <source>
        <dbReference type="ARBA" id="ARBA00052761"/>
    </source>
</evidence>
<keyword evidence="6 11" id="KW-0816">Tricarboxylic acid cycle</keyword>
<comment type="function">
    <text evidence="1 11">E2 component of the 2-oxoglutarate dehydrogenase (OGDH) complex which catalyzes the second step in the conversion of 2-oxoglutarate to succinyl-CoA and CO(2).</text>
</comment>
<dbReference type="InterPro" id="IPR003016">
    <property type="entry name" value="2-oxoA_DH_lipoyl-BS"/>
</dbReference>
<feature type="domain" description="Peripheral subunit-binding (PSBD)" evidence="14">
    <location>
        <begin position="94"/>
        <end position="131"/>
    </location>
</feature>
<dbReference type="CDD" id="cd06849">
    <property type="entry name" value="lipoyl_domain"/>
    <property type="match status" value="1"/>
</dbReference>
<dbReference type="Pfam" id="PF00364">
    <property type="entry name" value="Biotin_lipoyl"/>
    <property type="match status" value="1"/>
</dbReference>
<dbReference type="PROSITE" id="PS50968">
    <property type="entry name" value="BIOTINYL_LIPOYL"/>
    <property type="match status" value="1"/>
</dbReference>
<evidence type="ECO:0000256" key="8">
    <source>
        <dbReference type="ARBA" id="ARBA00022823"/>
    </source>
</evidence>
<evidence type="ECO:0000256" key="4">
    <source>
        <dbReference type="ARBA" id="ARBA00012945"/>
    </source>
</evidence>
<evidence type="ECO:0000256" key="12">
    <source>
        <dbReference type="SAM" id="MobiDB-lite"/>
    </source>
</evidence>
<reference evidence="15 16" key="1">
    <citation type="submission" date="2023-11" db="EMBL/GenBank/DDBJ databases">
        <authorList>
            <person name="Ouyang M.-Y."/>
        </authorList>
    </citation>
    <scope>NUCLEOTIDE SEQUENCE [LARGE SCALE GENOMIC DNA]</scope>
    <source>
        <strain evidence="15 16">OY6</strain>
    </source>
</reference>
<dbReference type="InterPro" id="IPR036625">
    <property type="entry name" value="E3-bd_dom_sf"/>
</dbReference>
<dbReference type="NCBIfam" id="TIGR01347">
    <property type="entry name" value="sucB"/>
    <property type="match status" value="1"/>
</dbReference>
<feature type="region of interest" description="Disordered" evidence="12">
    <location>
        <begin position="133"/>
        <end position="155"/>
    </location>
</feature>
<dbReference type="EC" id="2.3.1.61" evidence="4 11"/>
<sequence length="396" mass="42798">MSFEILVPSLPESVSDATLVAWHKQAGEWVNEGDNLADLETDKVILEVPAPKSGTLLELVVQDGETVVGGQLLAKLDAQQTKPAQAAEKTEEAVLSPSVRKLVAEKDLDPQAIAGSGKHGRILKTDVLDFLNTQTKDAPPAPTPAPAPATETHSPLSATAVASLRPEQRVPMTRLRAKVAERLLQAQQNAAMLTTFNEVNLSAVIDLRNHYKDRFETKHSIKLGFMSFFVKASIEGLKRFPAINASIDGSDIIYHGYYDIGIAVTTPRGLIVPILRDADQLDFAGIEKGIHDFGNKARNGSISVEDLSGGTFTITNGGIFGSMLSTPILNPPQCAILGMHAIKDRPVVENGEIVIRPIMYLALSYDHRLVDGKEAVQFLGIIKECLEAPAHLLLNI</sequence>
<comment type="cofactor">
    <cofactor evidence="11">
        <name>(R)-lipoate</name>
        <dbReference type="ChEBI" id="CHEBI:83088"/>
    </cofactor>
    <text evidence="11">Binds 1 lipoyl cofactor covalently.</text>
</comment>
<dbReference type="Gene3D" id="4.10.320.10">
    <property type="entry name" value="E3-binding domain"/>
    <property type="match status" value="1"/>
</dbReference>
<dbReference type="InterPro" id="IPR001078">
    <property type="entry name" value="2-oxoacid_DH_actylTfrase"/>
</dbReference>
<keyword evidence="9 11" id="KW-0012">Acyltransferase</keyword>
<dbReference type="PROSITE" id="PS00189">
    <property type="entry name" value="LIPOYL"/>
    <property type="match status" value="1"/>
</dbReference>
<dbReference type="SUPFAM" id="SSF51230">
    <property type="entry name" value="Single hybrid motif"/>
    <property type="match status" value="1"/>
</dbReference>
<evidence type="ECO:0000256" key="6">
    <source>
        <dbReference type="ARBA" id="ARBA00022532"/>
    </source>
</evidence>
<evidence type="ECO:0000259" key="13">
    <source>
        <dbReference type="PROSITE" id="PS50968"/>
    </source>
</evidence>
<keyword evidence="16" id="KW-1185">Reference proteome</keyword>
<dbReference type="PROSITE" id="PS51826">
    <property type="entry name" value="PSBD"/>
    <property type="match status" value="1"/>
</dbReference>
<evidence type="ECO:0000256" key="9">
    <source>
        <dbReference type="ARBA" id="ARBA00023315"/>
    </source>
</evidence>
<dbReference type="Gene3D" id="2.40.50.100">
    <property type="match status" value="1"/>
</dbReference>
<evidence type="ECO:0000313" key="16">
    <source>
        <dbReference type="Proteomes" id="UP001284537"/>
    </source>
</evidence>
<dbReference type="SUPFAM" id="SSF52777">
    <property type="entry name" value="CoA-dependent acyltransferases"/>
    <property type="match status" value="1"/>
</dbReference>
<dbReference type="RefSeq" id="WP_319962422.1">
    <property type="nucleotide sequence ID" value="NZ_JAXARY010000018.1"/>
</dbReference>
<dbReference type="PANTHER" id="PTHR43416:SF5">
    <property type="entry name" value="DIHYDROLIPOYLLYSINE-RESIDUE SUCCINYLTRANSFERASE COMPONENT OF 2-OXOGLUTARATE DEHYDROGENASE COMPLEX, MITOCHONDRIAL"/>
    <property type="match status" value="1"/>
</dbReference>
<dbReference type="InterPro" id="IPR006255">
    <property type="entry name" value="SucB"/>
</dbReference>
<name>A0ABU4UKB7_9GAMM</name>
<keyword evidence="7 11" id="KW-0808">Transferase</keyword>
<evidence type="ECO:0000256" key="2">
    <source>
        <dbReference type="ARBA" id="ARBA00005145"/>
    </source>
</evidence>
<evidence type="ECO:0000259" key="14">
    <source>
        <dbReference type="PROSITE" id="PS51826"/>
    </source>
</evidence>
<comment type="caution">
    <text evidence="15">The sequence shown here is derived from an EMBL/GenBank/DDBJ whole genome shotgun (WGS) entry which is preliminary data.</text>
</comment>
<evidence type="ECO:0000256" key="11">
    <source>
        <dbReference type="RuleBase" id="RU361138"/>
    </source>
</evidence>
<evidence type="ECO:0000313" key="15">
    <source>
        <dbReference type="EMBL" id="MDX8129134.1"/>
    </source>
</evidence>
<proteinExistence type="inferred from homology"/>
<dbReference type="EMBL" id="JAXARY010000018">
    <property type="protein sequence ID" value="MDX8129134.1"/>
    <property type="molecule type" value="Genomic_DNA"/>
</dbReference>
<evidence type="ECO:0000256" key="7">
    <source>
        <dbReference type="ARBA" id="ARBA00022679"/>
    </source>
</evidence>
<evidence type="ECO:0000256" key="5">
    <source>
        <dbReference type="ARBA" id="ARBA00019511"/>
    </source>
</evidence>